<dbReference type="OMA" id="MATYDAQ"/>
<organism evidence="2 3">
    <name type="scientific">Ceratopteris richardii</name>
    <name type="common">Triangle waterfern</name>
    <dbReference type="NCBI Taxonomy" id="49495"/>
    <lineage>
        <taxon>Eukaryota</taxon>
        <taxon>Viridiplantae</taxon>
        <taxon>Streptophyta</taxon>
        <taxon>Embryophyta</taxon>
        <taxon>Tracheophyta</taxon>
        <taxon>Polypodiopsida</taxon>
        <taxon>Polypodiidae</taxon>
        <taxon>Polypodiales</taxon>
        <taxon>Pteridineae</taxon>
        <taxon>Pteridaceae</taxon>
        <taxon>Parkerioideae</taxon>
        <taxon>Ceratopteris</taxon>
    </lineage>
</organism>
<dbReference type="Proteomes" id="UP000825935">
    <property type="component" value="Chromosome 12"/>
</dbReference>
<dbReference type="InterPro" id="IPR022542">
    <property type="entry name" value="FOCAD/RST1_DUF3730"/>
</dbReference>
<comment type="caution">
    <text evidence="2">The sequence shown here is derived from an EMBL/GenBank/DDBJ whole genome shotgun (WGS) entry which is preliminary data.</text>
</comment>
<dbReference type="PANTHER" id="PTHR16212">
    <property type="entry name" value="FOCADHESIN FAMILY MEMBER"/>
    <property type="match status" value="1"/>
</dbReference>
<dbReference type="EMBL" id="CM035417">
    <property type="protein sequence ID" value="KAH7423083.1"/>
    <property type="molecule type" value="Genomic_DNA"/>
</dbReference>
<dbReference type="OrthoDB" id="6125419at2759"/>
<keyword evidence="3" id="KW-1185">Reference proteome</keyword>
<feature type="domain" description="DUF3730" evidence="1">
    <location>
        <begin position="550"/>
        <end position="741"/>
    </location>
</feature>
<dbReference type="GO" id="GO:0060147">
    <property type="term" value="P:regulation of post-transcriptional gene silencing"/>
    <property type="evidence" value="ECO:0007669"/>
    <property type="project" value="InterPro"/>
</dbReference>
<sequence>MSSSVAVLLRKLKDPHPTVQRYAVRSIFEVIKAEMDKKKSSQTESMMLAECMMLASRSVTALEEALSHLCALVAEEKYILQIGTVALSQIQATLECAPSQVVPSVVRAIGFICSHLLSTHSGTLTSLRTYELHPFVKAFRSRRESHSEITRMVIALLIQKGLSTNDVLPFLQPFFSYIFLQPLAHNEDIVATRDLYFSLASLTSLNFALGILLIRLLMQYAYLMTSQTTAELDWKTLALRELVDALENLVIQASLQEEVEDCKMIAVDIQAILIDTCHESNKQKLSFGSLLELLGRVVRMQKSLETGQLWRHKILNLAQLLTMTSIKEEQILLIGLTRDVLREKNRDGLEMLISSSHALPHVLLWVYPTVNIMATSCTILKSAAAGLLQDIEDLLALDWSQKSKITHPQLPALSIFASYGQLADNMHIFLLQLWFGCDDWKTWNWINSMEDLSDGKGHDIEALMLRLLKYTEDDILINSNAVSEEAFAGSQLIAWICMLFSVFLIHPYHSCAAARAISEIGNKNPVKGFSFVPVVLFYLKAWKRHWKGADSEHLMRLLKVLPTLAKHPMSSSVIAGTFQSLLQSTSVLQRTAIRLICRTWQVADTVFPILEVELDESHFLVPIKDFETVLCRAASLSDVCKQDADRGVELILSIQACIRSENVVIKAYGLQSLSWLCNHDVIDFYTAWDVLSSSFSELPSSSILGESLCCFLQNGSLDAAAYPESSVKALQLLWKATTVPHESCSSFDWWMVQEKALNALSSFEVEDLIRSSRELKISPAHILLCENHPEVLRACESLIVKFLYHEYKFRNRGTEKERNTGNKLGKIFSALPQILSTSVQKEPSLLRYPAAFMLIKGQVSQTLGSHSRHVSKDWENEFQQQFTEMADHTDLHGNLICGLLYLKVWYFYLYEKLREKSSSNVIISNVALRFLKVLCDISKEAIPRVAENAILAIAVLYQITAFEDPMAAGFRDLHESVVSFLKSCIAQESHEYLQWTSAAALGYVAQYSNTADWRFKLEVSVTLLECLSRSDRDIVRGACNLGLGFLFQNLLTQNEILDSGIYKERMQEVHICDFIFDKLRTLMLTWCPEVSDSLENISVKKDTSLSSNWSEVLLSLPTIMPFKKFEEGTWTLAGLAIALGSSVTALERIGLLEPLSKVTSLLIKVADMSQKNDGNKDLLNSFALGAYISLPLCMKACLRLQILREEFDSLIADIQDYMISVKSTGSSAFPEYKMAACIGSGNVFSILLSLRTYKLQRSSIFSVIESLKSLAVCNNNELLSLGGFVGLANVLGAGTALLIPEPKYRIDDSESLGNMNGAVESINICAPLLYETSCKEYVQTLLQYIVNAAIKGFDRTKPNAWLTLALIRRTFMKGIDTERYLSDSRGIKTLKMSMDGLAKDSTLYLLCDWLLNMKENLMDPSFPYHSLASVLRCLRQAPKLPNLEWGAILRKLFHDITSTKEYPSPEFKNFKVQDDLFSECMLFSLAHAQSFSGLQTCLDELCDLALLLSLRTSMASILMVHMNKLSYIFSKSRLERFVFECVEATWRRSQSNHSQNLSSGDDVECLKVNLWKGLKSLLSLPKDDLRVGVDKNKLLVAAEKCLSLLEPPLEKSPRKLDEIQEWSEALECMVLASDEWIAKLTEIDQNESVTTIPARSYIVKKIYLTSQLVARHRLQSAALMNPIKWLRNQTVNEAYPLLLWIVYALRDVKLEDKQSWLMDVLEMVFCSTNSETVVVFLALLTSSWCPYSTFILVDGSSVLQLLPFTLSSLLSEQSWRAISKGILQRCVSLLFNAAETNLNSVAHGSPLWYVKKACIILRNSLPLQDQVRLVDDLW</sequence>
<accession>A0A8T2TMQ6</accession>
<reference evidence="2" key="1">
    <citation type="submission" date="2021-08" db="EMBL/GenBank/DDBJ databases">
        <title>WGS assembly of Ceratopteris richardii.</title>
        <authorList>
            <person name="Marchant D.B."/>
            <person name="Chen G."/>
            <person name="Jenkins J."/>
            <person name="Shu S."/>
            <person name="Leebens-Mack J."/>
            <person name="Grimwood J."/>
            <person name="Schmutz J."/>
            <person name="Soltis P."/>
            <person name="Soltis D."/>
            <person name="Chen Z.-H."/>
        </authorList>
    </citation>
    <scope>NUCLEOTIDE SEQUENCE</scope>
    <source>
        <strain evidence="2">Whitten #5841</strain>
        <tissue evidence="2">Leaf</tissue>
    </source>
</reference>
<proteinExistence type="predicted"/>
<dbReference type="InterPro" id="IPR045163">
    <property type="entry name" value="Focadhesin/RST1"/>
</dbReference>
<protein>
    <recommendedName>
        <fullName evidence="1">DUF3730 domain-containing protein</fullName>
    </recommendedName>
</protein>
<evidence type="ECO:0000313" key="3">
    <source>
        <dbReference type="Proteomes" id="UP000825935"/>
    </source>
</evidence>
<name>A0A8T2TMQ6_CERRI</name>
<evidence type="ECO:0000259" key="1">
    <source>
        <dbReference type="Pfam" id="PF12530"/>
    </source>
</evidence>
<dbReference type="InterPro" id="IPR016024">
    <property type="entry name" value="ARM-type_fold"/>
</dbReference>
<dbReference type="SUPFAM" id="SSF48371">
    <property type="entry name" value="ARM repeat"/>
    <property type="match status" value="1"/>
</dbReference>
<evidence type="ECO:0000313" key="2">
    <source>
        <dbReference type="EMBL" id="KAH7423083.1"/>
    </source>
</evidence>
<dbReference type="PANTHER" id="PTHR16212:SF4">
    <property type="entry name" value="FOCADHESIN"/>
    <property type="match status" value="1"/>
</dbReference>
<dbReference type="Pfam" id="PF12530">
    <property type="entry name" value="DUF3730"/>
    <property type="match status" value="1"/>
</dbReference>
<gene>
    <name evidence="2" type="ORF">KP509_12G038700</name>
</gene>